<dbReference type="Proteomes" id="UP001206483">
    <property type="component" value="Unassembled WGS sequence"/>
</dbReference>
<feature type="transmembrane region" description="Helical" evidence="1">
    <location>
        <begin position="48"/>
        <end position="69"/>
    </location>
</feature>
<feature type="transmembrane region" description="Helical" evidence="1">
    <location>
        <begin position="24"/>
        <end position="42"/>
    </location>
</feature>
<comment type="caution">
    <text evidence="2">The sequence shown here is derived from an EMBL/GenBank/DDBJ whole genome shotgun (WGS) entry which is preliminary data.</text>
</comment>
<sequence>MRSDRVASAAQAAGLGGFRERYRYNGLFWLLMSLVALPAAGWESAAGFGWGTVAVFAVLAGPMIALGVLTRRNRAVHTFAHGIVLTGLLGRVKAVADWSEVHVRVKRAVPQRVGPPLYAYGVGIGGREAFGFAERQIVGGGSELAAALMEGVLAGGLRRLDEGGELVLGPLRITRAELVAQAPGGAAEVRIPVQRIARVRLDLGDPRTAPAQRLVVAVGERAEEVAVPCPPADLGAAGRLIAALAGTRFEIG</sequence>
<evidence type="ECO:0008006" key="4">
    <source>
        <dbReference type="Google" id="ProtNLM"/>
    </source>
</evidence>
<proteinExistence type="predicted"/>
<evidence type="ECO:0000256" key="1">
    <source>
        <dbReference type="SAM" id="Phobius"/>
    </source>
</evidence>
<organism evidence="2 3">
    <name type="scientific">Kitasatospora paracochleata</name>
    <dbReference type="NCBI Taxonomy" id="58354"/>
    <lineage>
        <taxon>Bacteria</taxon>
        <taxon>Bacillati</taxon>
        <taxon>Actinomycetota</taxon>
        <taxon>Actinomycetes</taxon>
        <taxon>Kitasatosporales</taxon>
        <taxon>Streptomycetaceae</taxon>
        <taxon>Kitasatospora</taxon>
    </lineage>
</organism>
<dbReference type="RefSeq" id="WP_253799916.1">
    <property type="nucleotide sequence ID" value="NZ_BAAAUB010000054.1"/>
</dbReference>
<keyword evidence="3" id="KW-1185">Reference proteome</keyword>
<evidence type="ECO:0000313" key="3">
    <source>
        <dbReference type="Proteomes" id="UP001206483"/>
    </source>
</evidence>
<reference evidence="2 3" key="1">
    <citation type="submission" date="2022-06" db="EMBL/GenBank/DDBJ databases">
        <title>Sequencing the genomes of 1000 actinobacteria strains.</title>
        <authorList>
            <person name="Klenk H.-P."/>
        </authorList>
    </citation>
    <scope>NUCLEOTIDE SEQUENCE [LARGE SCALE GENOMIC DNA]</scope>
    <source>
        <strain evidence="2 3">DSM 41656</strain>
    </source>
</reference>
<evidence type="ECO:0000313" key="2">
    <source>
        <dbReference type="EMBL" id="MCP2311289.1"/>
    </source>
</evidence>
<keyword evidence="1" id="KW-0472">Membrane</keyword>
<keyword evidence="1" id="KW-0812">Transmembrane</keyword>
<dbReference type="EMBL" id="JAMZDX010000004">
    <property type="protein sequence ID" value="MCP2311289.1"/>
    <property type="molecule type" value="Genomic_DNA"/>
</dbReference>
<protein>
    <recommendedName>
        <fullName evidence="4">DUF304 domain-containing protein</fullName>
    </recommendedName>
</protein>
<accession>A0ABT1J1I2</accession>
<keyword evidence="1" id="KW-1133">Transmembrane helix</keyword>
<gene>
    <name evidence="2" type="ORF">FHR36_004452</name>
</gene>
<name>A0ABT1J1I2_9ACTN</name>